<dbReference type="InterPro" id="IPR053927">
    <property type="entry name" value="FlgK_helical"/>
</dbReference>
<dbReference type="NCBIfam" id="TIGR02492">
    <property type="entry name" value="flgK_ends"/>
    <property type="match status" value="1"/>
</dbReference>
<dbReference type="GO" id="GO:0044780">
    <property type="term" value="P:bacterial-type flagellum assembly"/>
    <property type="evidence" value="ECO:0007669"/>
    <property type="project" value="InterPro"/>
</dbReference>
<keyword evidence="10" id="KW-0966">Cell projection</keyword>
<dbReference type="PRINTS" id="PR01005">
    <property type="entry name" value="FLGHOOKAP1"/>
</dbReference>
<comment type="subcellular location">
    <subcellularLocation>
        <location evidence="1 7">Bacterial flagellum</location>
    </subcellularLocation>
    <subcellularLocation>
        <location evidence="2 7">Secreted</location>
    </subcellularLocation>
</comment>
<proteinExistence type="inferred from homology"/>
<dbReference type="Pfam" id="PF06429">
    <property type="entry name" value="Flg_bbr_C"/>
    <property type="match status" value="1"/>
</dbReference>
<dbReference type="SUPFAM" id="SSF64518">
    <property type="entry name" value="Phase 1 flagellin"/>
    <property type="match status" value="1"/>
</dbReference>
<evidence type="ECO:0000256" key="4">
    <source>
        <dbReference type="ARBA" id="ARBA00016244"/>
    </source>
</evidence>
<sequence length="546" mass="57619">MDIQSIGITGLRTAQIALVATSNNVSNVYTPGYNREVVSFAETGSGGVKVGDVERQFDQFVATQLNGTVSSVNALQAYQTQIAQIDNLLADRDAGLAPLMQSFFSALQDLAAAPSDPAARQGVLGTANTLTAQLRGFDGYLQDMQEGVDGMVRDEVFQINNLAEQLATLNREIALARARNGEAPNSLLNQRDHMVAQLAERIDLRLEVQDGTTYNVSLANGQPLVAGTRSYGLEAVASPVDPQRLTVAYRDGGGGLSVLADDVITGGSLGGVLTFRSETLDRTQNQLGQLAVTLGLAFNEQHVAGVDLNSAAGGDFFTLGAPQAYADARNKGTAEIVGTAYVEGDYTALRATDYTIRVTNAATPDFTVVRRDTGASLDTAEVQYDAAAKTLSFGGITLTFDDPTLLQTGDRFEIQPVRRGAGNIEVAIADIDQIAAGEAAGSGDNRNALKLQDLQSASIVGGRASVTQAYAAMVGDVGNRANVVEVNLQAMSGLREQLQGLQQAESGVNLDEEAANLIRYQQYYQANAKVIETGTTVLDIVLGLKA</sequence>
<evidence type="ECO:0000256" key="3">
    <source>
        <dbReference type="ARBA" id="ARBA00009677"/>
    </source>
</evidence>
<dbReference type="InterPro" id="IPR010930">
    <property type="entry name" value="Flg_bb/hook_C_dom"/>
</dbReference>
<dbReference type="GO" id="GO:0005198">
    <property type="term" value="F:structural molecule activity"/>
    <property type="evidence" value="ECO:0007669"/>
    <property type="project" value="UniProtKB-UniRule"/>
</dbReference>
<dbReference type="GO" id="GO:0005576">
    <property type="term" value="C:extracellular region"/>
    <property type="evidence" value="ECO:0007669"/>
    <property type="project" value="UniProtKB-SubCell"/>
</dbReference>
<protein>
    <recommendedName>
        <fullName evidence="4 7">Flagellar hook-associated protein 1</fullName>
        <shortName evidence="7">HAP1</shortName>
    </recommendedName>
</protein>
<evidence type="ECO:0000256" key="2">
    <source>
        <dbReference type="ARBA" id="ARBA00004613"/>
    </source>
</evidence>
<reference evidence="10 11" key="1">
    <citation type="submission" date="2018-03" db="EMBL/GenBank/DDBJ databases">
        <title>Complete genome sequence of Thauera aromatica, a model organism for studying aromatic compound degradation under denitrifying conditions.</title>
        <authorList>
            <person name="Lo H.-Y."/>
            <person name="Goris T."/>
            <person name="Boll M."/>
            <person name="Mueller J.A."/>
        </authorList>
    </citation>
    <scope>NUCLEOTIDE SEQUENCE [LARGE SCALE GENOMIC DNA]</scope>
    <source>
        <strain evidence="10 11">K172</strain>
    </source>
</reference>
<gene>
    <name evidence="7" type="primary">flgK</name>
    <name evidence="10" type="ORF">Tharo_0339</name>
</gene>
<dbReference type="PANTHER" id="PTHR30033">
    <property type="entry name" value="FLAGELLAR HOOK-ASSOCIATED PROTEIN 1"/>
    <property type="match status" value="1"/>
</dbReference>
<dbReference type="PANTHER" id="PTHR30033:SF1">
    <property type="entry name" value="FLAGELLAR HOOK-ASSOCIATED PROTEIN 1"/>
    <property type="match status" value="1"/>
</dbReference>
<dbReference type="EMBL" id="CP028339">
    <property type="protein sequence ID" value="AVR87289.1"/>
    <property type="molecule type" value="Genomic_DNA"/>
</dbReference>
<dbReference type="InterPro" id="IPR002371">
    <property type="entry name" value="FlgK"/>
</dbReference>
<organism evidence="10 11">
    <name type="scientific">Thauera aromatica K172</name>
    <dbReference type="NCBI Taxonomy" id="44139"/>
    <lineage>
        <taxon>Bacteria</taxon>
        <taxon>Pseudomonadati</taxon>
        <taxon>Pseudomonadota</taxon>
        <taxon>Betaproteobacteria</taxon>
        <taxon>Rhodocyclales</taxon>
        <taxon>Zoogloeaceae</taxon>
        <taxon>Thauera</taxon>
    </lineage>
</organism>
<keyword evidence="11" id="KW-1185">Reference proteome</keyword>
<dbReference type="GO" id="GO:0009424">
    <property type="term" value="C:bacterial-type flagellum hook"/>
    <property type="evidence" value="ECO:0007669"/>
    <property type="project" value="UniProtKB-UniRule"/>
</dbReference>
<name>A0A2R4BJ21_THAAR</name>
<evidence type="ECO:0000256" key="5">
    <source>
        <dbReference type="ARBA" id="ARBA00022525"/>
    </source>
</evidence>
<accession>A0A2R4BJ21</accession>
<evidence type="ECO:0000256" key="7">
    <source>
        <dbReference type="RuleBase" id="RU362065"/>
    </source>
</evidence>
<comment type="similarity">
    <text evidence="3 7">Belongs to the flagella basal body rod proteins family.</text>
</comment>
<dbReference type="KEGG" id="tak:Tharo_0339"/>
<feature type="domain" description="Flagellar hook-associated protein FlgK helical" evidence="9">
    <location>
        <begin position="83"/>
        <end position="317"/>
    </location>
</feature>
<evidence type="ECO:0000256" key="6">
    <source>
        <dbReference type="ARBA" id="ARBA00023143"/>
    </source>
</evidence>
<evidence type="ECO:0000259" key="9">
    <source>
        <dbReference type="Pfam" id="PF22638"/>
    </source>
</evidence>
<dbReference type="Pfam" id="PF22638">
    <property type="entry name" value="FlgK_D1"/>
    <property type="match status" value="1"/>
</dbReference>
<keyword evidence="6 7" id="KW-0975">Bacterial flagellum</keyword>
<dbReference type="AlphaFoldDB" id="A0A2R4BJ21"/>
<keyword evidence="10" id="KW-0282">Flagellum</keyword>
<evidence type="ECO:0000313" key="11">
    <source>
        <dbReference type="Proteomes" id="UP000241885"/>
    </source>
</evidence>
<keyword evidence="5 7" id="KW-0964">Secreted</keyword>
<evidence type="ECO:0000313" key="10">
    <source>
        <dbReference type="EMBL" id="AVR87289.1"/>
    </source>
</evidence>
<feature type="domain" description="Flagellar basal-body/hook protein C-terminal" evidence="8">
    <location>
        <begin position="505"/>
        <end position="542"/>
    </location>
</feature>
<dbReference type="RefSeq" id="WP_107219721.1">
    <property type="nucleotide sequence ID" value="NZ_CP028339.1"/>
</dbReference>
<evidence type="ECO:0000256" key="1">
    <source>
        <dbReference type="ARBA" id="ARBA00004365"/>
    </source>
</evidence>
<dbReference type="Proteomes" id="UP000241885">
    <property type="component" value="Chromosome"/>
</dbReference>
<dbReference type="OrthoDB" id="9802553at2"/>
<evidence type="ECO:0000259" key="8">
    <source>
        <dbReference type="Pfam" id="PF06429"/>
    </source>
</evidence>
<keyword evidence="10" id="KW-0969">Cilium</keyword>